<proteinExistence type="predicted"/>
<evidence type="ECO:0000313" key="2">
    <source>
        <dbReference type="EMBL" id="CAE4598439.1"/>
    </source>
</evidence>
<dbReference type="AlphaFoldDB" id="A0A7S4QZ69"/>
<reference evidence="2" key="1">
    <citation type="submission" date="2021-01" db="EMBL/GenBank/DDBJ databases">
        <authorList>
            <person name="Corre E."/>
            <person name="Pelletier E."/>
            <person name="Niang G."/>
            <person name="Scheremetjew M."/>
            <person name="Finn R."/>
            <person name="Kale V."/>
            <person name="Holt S."/>
            <person name="Cochrane G."/>
            <person name="Meng A."/>
            <person name="Brown T."/>
            <person name="Cohen L."/>
        </authorList>
    </citation>
    <scope>NUCLEOTIDE SEQUENCE</scope>
    <source>
        <strain evidence="2">GSO104</strain>
    </source>
</reference>
<dbReference type="InterPro" id="IPR016024">
    <property type="entry name" value="ARM-type_fold"/>
</dbReference>
<dbReference type="InterPro" id="IPR011989">
    <property type="entry name" value="ARM-like"/>
</dbReference>
<feature type="compositionally biased region" description="Polar residues" evidence="1">
    <location>
        <begin position="93"/>
        <end position="111"/>
    </location>
</feature>
<accession>A0A7S4QZ69</accession>
<evidence type="ECO:0008006" key="3">
    <source>
        <dbReference type="Google" id="ProtNLM"/>
    </source>
</evidence>
<dbReference type="Gene3D" id="1.25.10.10">
    <property type="entry name" value="Leucine-rich Repeat Variant"/>
    <property type="match status" value="1"/>
</dbReference>
<sequence length="608" mass="66400">MAEDQKNRPALSNLNYNDGQRQRSINSHFDSKNQLFPETARWCLCAMKNLTRPSKDPIAAHAFIDAGVIPLILKIITVGGAVSAARSRHEHSPNISNSLLAPAEQSLNPDFSPSDLERQNSKGPIENDVPNVENDPSSWDANSMQDAALFTILNLSATSVARNYLREEDAVHILATVADFATSHCSGDATTPEEKQQQFQCLKARMALAYLVGSEGHYGQPCVHSSSSARDGNIDESVLLIMKSEAELLVEMLANSLHQRTKSGSGGYSAATFSIKGLLFAIRCLLTNNLNQNTLANSIGEQLNCLLFKALAQHSIQKVLTIDPEAAEHACFSLYLLSNFGFKSKFLPASFSNVGDSSGLFMTGMVEIVLTAYLQNKNITQAGRHAAEQLLMRLPYLTFIGSTADVKKGCPDVPVTDFDFDNELLHATDDIVVKKCPSGAKPRGDIFGRPILRSRAPKKGTQKAIWDNKASVAVFPSALHAVQQLSFGSTKVRHMDTIDDIAIANNIANCASGEDAESYNYWWSWQDSAHERKPMLEKSTRGIPAAGPSAYSFKGMMTRVKSNPFSSFTDGNNATRKRDSDEPFSIFGMSCGHNFCAQDTSVKYSGPR</sequence>
<dbReference type="SUPFAM" id="SSF48371">
    <property type="entry name" value="ARM repeat"/>
    <property type="match status" value="1"/>
</dbReference>
<evidence type="ECO:0000256" key="1">
    <source>
        <dbReference type="SAM" id="MobiDB-lite"/>
    </source>
</evidence>
<gene>
    <name evidence="2" type="ORF">DBRI00130_LOCUS10291</name>
</gene>
<feature type="compositionally biased region" description="Polar residues" evidence="1">
    <location>
        <begin position="10"/>
        <end position="30"/>
    </location>
</feature>
<feature type="region of interest" description="Disordered" evidence="1">
    <location>
        <begin position="92"/>
        <end position="140"/>
    </location>
</feature>
<organism evidence="2">
    <name type="scientific">Ditylum brightwellii</name>
    <dbReference type="NCBI Taxonomy" id="49249"/>
    <lineage>
        <taxon>Eukaryota</taxon>
        <taxon>Sar</taxon>
        <taxon>Stramenopiles</taxon>
        <taxon>Ochrophyta</taxon>
        <taxon>Bacillariophyta</taxon>
        <taxon>Mediophyceae</taxon>
        <taxon>Lithodesmiophycidae</taxon>
        <taxon>Lithodesmiales</taxon>
        <taxon>Lithodesmiaceae</taxon>
        <taxon>Ditylum</taxon>
    </lineage>
</organism>
<name>A0A7S4QZ69_9STRA</name>
<dbReference type="EMBL" id="HBNS01012750">
    <property type="protein sequence ID" value="CAE4598439.1"/>
    <property type="molecule type" value="Transcribed_RNA"/>
</dbReference>
<feature type="region of interest" description="Disordered" evidence="1">
    <location>
        <begin position="1"/>
        <end position="30"/>
    </location>
</feature>
<protein>
    <recommendedName>
        <fullName evidence="3">Ataxin-10 domain-containing protein</fullName>
    </recommendedName>
</protein>